<comment type="caution">
    <text evidence="1">The sequence shown here is derived from an EMBL/GenBank/DDBJ whole genome shotgun (WGS) entry which is preliminary data.</text>
</comment>
<dbReference type="AlphaFoldDB" id="A0A9P4P6L7"/>
<dbReference type="Proteomes" id="UP000799764">
    <property type="component" value="Unassembled WGS sequence"/>
</dbReference>
<accession>A0A9P4P6L7</accession>
<evidence type="ECO:0000313" key="2">
    <source>
        <dbReference type="Proteomes" id="UP000799764"/>
    </source>
</evidence>
<protein>
    <submittedName>
        <fullName evidence="1">Uncharacterized protein</fullName>
    </submittedName>
</protein>
<organism evidence="1 2">
    <name type="scientific">Karstenula rhodostoma CBS 690.94</name>
    <dbReference type="NCBI Taxonomy" id="1392251"/>
    <lineage>
        <taxon>Eukaryota</taxon>
        <taxon>Fungi</taxon>
        <taxon>Dikarya</taxon>
        <taxon>Ascomycota</taxon>
        <taxon>Pezizomycotina</taxon>
        <taxon>Dothideomycetes</taxon>
        <taxon>Pleosporomycetidae</taxon>
        <taxon>Pleosporales</taxon>
        <taxon>Massarineae</taxon>
        <taxon>Didymosphaeriaceae</taxon>
        <taxon>Karstenula</taxon>
    </lineage>
</organism>
<proteinExistence type="predicted"/>
<gene>
    <name evidence="1" type="ORF">P171DRAFT_449886</name>
</gene>
<name>A0A9P4P6L7_9PLEO</name>
<dbReference type="EMBL" id="MU001515">
    <property type="protein sequence ID" value="KAF2437688.1"/>
    <property type="molecule type" value="Genomic_DNA"/>
</dbReference>
<keyword evidence="2" id="KW-1185">Reference proteome</keyword>
<sequence>MLFFRHVAGSWRMCDVKSMLLVFDLESSRHEQRQRRRERIDRLKAYLNSVYKPMSLAIDSEGRRDFVGALSNAGHFRNPHLGTTRGDVGIRRGVLGRPVKAADVNEALSGVVLELRHLPLPLFVVSGGGSGGLICPSPAMGKGKDLDDSARLPGWVVVYLLLGRPISSLSWWLVHEPLLGFDKPCAIENS</sequence>
<evidence type="ECO:0000313" key="1">
    <source>
        <dbReference type="EMBL" id="KAF2437688.1"/>
    </source>
</evidence>
<reference evidence="1" key="1">
    <citation type="journal article" date="2020" name="Stud. Mycol.">
        <title>101 Dothideomycetes genomes: a test case for predicting lifestyles and emergence of pathogens.</title>
        <authorList>
            <person name="Haridas S."/>
            <person name="Albert R."/>
            <person name="Binder M."/>
            <person name="Bloem J."/>
            <person name="Labutti K."/>
            <person name="Salamov A."/>
            <person name="Andreopoulos B."/>
            <person name="Baker S."/>
            <person name="Barry K."/>
            <person name="Bills G."/>
            <person name="Bluhm B."/>
            <person name="Cannon C."/>
            <person name="Castanera R."/>
            <person name="Culley D."/>
            <person name="Daum C."/>
            <person name="Ezra D."/>
            <person name="Gonzalez J."/>
            <person name="Henrissat B."/>
            <person name="Kuo A."/>
            <person name="Liang C."/>
            <person name="Lipzen A."/>
            <person name="Lutzoni F."/>
            <person name="Magnuson J."/>
            <person name="Mondo S."/>
            <person name="Nolan M."/>
            <person name="Ohm R."/>
            <person name="Pangilinan J."/>
            <person name="Park H.-J."/>
            <person name="Ramirez L."/>
            <person name="Alfaro M."/>
            <person name="Sun H."/>
            <person name="Tritt A."/>
            <person name="Yoshinaga Y."/>
            <person name="Zwiers L.-H."/>
            <person name="Turgeon B."/>
            <person name="Goodwin S."/>
            <person name="Spatafora J."/>
            <person name="Crous P."/>
            <person name="Grigoriev I."/>
        </authorList>
    </citation>
    <scope>NUCLEOTIDE SEQUENCE</scope>
    <source>
        <strain evidence="1">CBS 690.94</strain>
    </source>
</reference>